<evidence type="ECO:0000313" key="2">
    <source>
        <dbReference type="Proteomes" id="UP001057580"/>
    </source>
</evidence>
<dbReference type="EMBL" id="CP104003">
    <property type="protein sequence ID" value="UWM55040.1"/>
    <property type="molecule type" value="Genomic_DNA"/>
</dbReference>
<accession>A0A9E7R3C5</accession>
<dbReference type="GeneID" id="74941131"/>
<dbReference type="RefSeq" id="WP_260594092.1">
    <property type="nucleotide sequence ID" value="NZ_CP104003.1"/>
</dbReference>
<dbReference type="AlphaFoldDB" id="A0A9E7R3C5"/>
<reference evidence="1" key="1">
    <citation type="submission" date="2022-09" db="EMBL/GenBank/DDBJ databases">
        <title>Diverse halophilic archaea isolated from saline environments.</title>
        <authorList>
            <person name="Cui H.-L."/>
        </authorList>
    </citation>
    <scope>NUCLEOTIDE SEQUENCE</scope>
    <source>
        <strain evidence="1">ZS-35-S2</strain>
    </source>
</reference>
<dbReference type="KEGG" id="ssai:N0B31_01875"/>
<proteinExistence type="predicted"/>
<dbReference type="Proteomes" id="UP001057580">
    <property type="component" value="Chromosome"/>
</dbReference>
<gene>
    <name evidence="1" type="ORF">N0B31_01875</name>
</gene>
<sequence length="45" mass="5040">MSHRNHGEVNDSATESKFYLPVGVSPSSEPSLLERVRATLFSHRI</sequence>
<evidence type="ECO:0000313" key="1">
    <source>
        <dbReference type="EMBL" id="UWM55040.1"/>
    </source>
</evidence>
<protein>
    <submittedName>
        <fullName evidence="1">Uncharacterized protein</fullName>
    </submittedName>
</protein>
<name>A0A9E7R3C5_9EURY</name>
<keyword evidence="2" id="KW-1185">Reference proteome</keyword>
<organism evidence="1 2">
    <name type="scientific">Salinirubellus salinus</name>
    <dbReference type="NCBI Taxonomy" id="1364945"/>
    <lineage>
        <taxon>Archaea</taxon>
        <taxon>Methanobacteriati</taxon>
        <taxon>Methanobacteriota</taxon>
        <taxon>Stenosarchaea group</taxon>
        <taxon>Halobacteria</taxon>
        <taxon>Halobacteriales</taxon>
        <taxon>Natronomonadaceae</taxon>
        <taxon>Salinirubellus</taxon>
    </lineage>
</organism>